<keyword evidence="1" id="KW-0812">Transmembrane</keyword>
<dbReference type="AlphaFoldDB" id="A0A640NP89"/>
<keyword evidence="1" id="KW-1133">Transmembrane helix</keyword>
<comment type="caution">
    <text evidence="2">The sequence shown here is derived from an EMBL/GenBank/DDBJ whole genome shotgun (WGS) entry which is preliminary data.</text>
</comment>
<evidence type="ECO:0000256" key="1">
    <source>
        <dbReference type="SAM" id="Phobius"/>
    </source>
</evidence>
<name>A0A640NP89_BACAN</name>
<feature type="transmembrane region" description="Helical" evidence="1">
    <location>
        <begin position="7"/>
        <end position="34"/>
    </location>
</feature>
<accession>A0A640NP89</accession>
<sequence length="294" mass="34544">MMCLQVFYYWLFAKTINYYTSLNVLGITGGNIFFDKDGTFQWSSIAALVSFVAACLTFVGVFINVSTQKKIAQQQIDANLKAKARIEWINGVREKSSELISLLLSLQKEEIAFHEQWLKVEETSELLKLFFSSKTIKDIEKDIYVQNDNIFVSNKAKEILYNECNNNDKNIFVRRYIECLIELYENNKYKSYTKHRKIIAKKLNKELFDQISLEFEDVDKMVEGKSGPEKIGKDYLNEEKISEYKRLKTSIPNYQSKLEKIDQSLQEYREVISEFSKIISYYLKIEWDKAKKGQ</sequence>
<evidence type="ECO:0000313" key="2">
    <source>
        <dbReference type="EMBL" id="GEU27885.1"/>
    </source>
</evidence>
<feature type="transmembrane region" description="Helical" evidence="1">
    <location>
        <begin position="40"/>
        <end position="65"/>
    </location>
</feature>
<dbReference type="EMBL" id="BLEY01000021">
    <property type="protein sequence ID" value="GEU27885.1"/>
    <property type="molecule type" value="Genomic_DNA"/>
</dbReference>
<proteinExistence type="predicted"/>
<keyword evidence="1" id="KW-0472">Membrane</keyword>
<gene>
    <name evidence="2" type="ORF">QuyetLC_22520</name>
</gene>
<organism evidence="2">
    <name type="scientific">Bacillus anthracis</name>
    <name type="common">anthrax bacterium</name>
    <dbReference type="NCBI Taxonomy" id="1392"/>
    <lineage>
        <taxon>Bacteria</taxon>
        <taxon>Bacillati</taxon>
        <taxon>Bacillota</taxon>
        <taxon>Bacilli</taxon>
        <taxon>Bacillales</taxon>
        <taxon>Bacillaceae</taxon>
        <taxon>Bacillus</taxon>
        <taxon>Bacillus cereus group</taxon>
    </lineage>
</organism>
<reference evidence="2" key="1">
    <citation type="submission" date="2019-12" db="EMBL/GenBank/DDBJ databases">
        <title>Epidemiological and comparative genomic analysis of Bacillus anthracis isolated from northern Vietnam.</title>
        <authorList>
            <person name="Hoang T.T.H."/>
            <person name="Dang D.A."/>
            <person name="Pham M.H."/>
            <person name="Luong M.H."/>
            <person name="Tran N.D."/>
            <person name="Nguyen T.H."/>
            <person name="Nguyen T.T."/>
            <person name="Inoue S."/>
            <person name="Morikawa S."/>
            <person name="Okutani A."/>
        </authorList>
    </citation>
    <scope>NUCLEOTIDE SEQUENCE</scope>
    <source>
        <strain evidence="2">QuyetLC</strain>
    </source>
</reference>
<protein>
    <submittedName>
        <fullName evidence="2">Uncharacterized protein</fullName>
    </submittedName>
</protein>
<reference evidence="2" key="2">
    <citation type="submission" date="2019-12" db="EMBL/GenBank/DDBJ databases">
        <authorList>
            <person name="Hoang T.H.H."/>
            <person name="Okutani A."/>
        </authorList>
    </citation>
    <scope>NUCLEOTIDE SEQUENCE</scope>
    <source>
        <strain evidence="2">QuyetLC</strain>
    </source>
</reference>